<feature type="transmembrane region" description="Helical" evidence="1">
    <location>
        <begin position="29"/>
        <end position="45"/>
    </location>
</feature>
<feature type="transmembrane region" description="Helical" evidence="1">
    <location>
        <begin position="324"/>
        <end position="340"/>
    </location>
</feature>
<dbReference type="EMBL" id="JBBNFM010000005">
    <property type="protein sequence ID" value="MEQ2454200.1"/>
    <property type="molecule type" value="Genomic_DNA"/>
</dbReference>
<evidence type="ECO:0000256" key="1">
    <source>
        <dbReference type="SAM" id="Phobius"/>
    </source>
</evidence>
<organism evidence="2 3">
    <name type="scientific">Coprococcus ammoniilyticus</name>
    <dbReference type="NCBI Taxonomy" id="2981785"/>
    <lineage>
        <taxon>Bacteria</taxon>
        <taxon>Bacillati</taxon>
        <taxon>Bacillota</taxon>
        <taxon>Clostridia</taxon>
        <taxon>Lachnospirales</taxon>
        <taxon>Lachnospiraceae</taxon>
        <taxon>Coprococcus</taxon>
    </lineage>
</organism>
<keyword evidence="3" id="KW-1185">Reference proteome</keyword>
<gene>
    <name evidence="2" type="ORF">AAAT04_09135</name>
</gene>
<name>A0ABV1EHZ1_9FIRM</name>
<feature type="transmembrane region" description="Helical" evidence="1">
    <location>
        <begin position="171"/>
        <end position="196"/>
    </location>
</feature>
<keyword evidence="1" id="KW-0472">Membrane</keyword>
<feature type="transmembrane region" description="Helical" evidence="1">
    <location>
        <begin position="99"/>
        <end position="119"/>
    </location>
</feature>
<feature type="transmembrane region" description="Helical" evidence="1">
    <location>
        <begin position="131"/>
        <end position="159"/>
    </location>
</feature>
<reference evidence="2 3" key="1">
    <citation type="submission" date="2024-04" db="EMBL/GenBank/DDBJ databases">
        <title>Human intestinal bacterial collection.</title>
        <authorList>
            <person name="Pauvert C."/>
            <person name="Hitch T.C.A."/>
            <person name="Clavel T."/>
        </authorList>
    </citation>
    <scope>NUCLEOTIDE SEQUENCE [LARGE SCALE GENOMIC DNA]</scope>
    <source>
        <strain evidence="2 3">CLA-AA-H141</strain>
    </source>
</reference>
<evidence type="ECO:0000313" key="2">
    <source>
        <dbReference type="EMBL" id="MEQ2454200.1"/>
    </source>
</evidence>
<feature type="transmembrane region" description="Helical" evidence="1">
    <location>
        <begin position="300"/>
        <end position="318"/>
    </location>
</feature>
<comment type="caution">
    <text evidence="2">The sequence shown here is derived from an EMBL/GenBank/DDBJ whole genome shotgun (WGS) entry which is preliminary data.</text>
</comment>
<proteinExistence type="predicted"/>
<dbReference type="InterPro" id="IPR049458">
    <property type="entry name" value="EpsG-like"/>
</dbReference>
<feature type="transmembrane region" description="Helical" evidence="1">
    <location>
        <begin position="208"/>
        <end position="232"/>
    </location>
</feature>
<feature type="transmembrane region" description="Helical" evidence="1">
    <location>
        <begin position="252"/>
        <end position="274"/>
    </location>
</feature>
<dbReference type="Proteomes" id="UP001482186">
    <property type="component" value="Unassembled WGS sequence"/>
</dbReference>
<keyword evidence="1" id="KW-0812">Transmembrane</keyword>
<dbReference type="RefSeq" id="WP_021944877.1">
    <property type="nucleotide sequence ID" value="NZ_JBBNFM010000005.1"/>
</dbReference>
<protein>
    <submittedName>
        <fullName evidence="2">EpsG family protein</fullName>
    </submittedName>
</protein>
<accession>A0ABV1EHZ1</accession>
<dbReference type="Pfam" id="PF14897">
    <property type="entry name" value="EpsG"/>
    <property type="match status" value="1"/>
</dbReference>
<feature type="transmembrane region" description="Helical" evidence="1">
    <location>
        <begin position="352"/>
        <end position="369"/>
    </location>
</feature>
<sequence length="384" mass="44938">MAIYFVLAVFIYLYGKLYRANSSNRRRKIYLIVTFGVLILVASLRDPSVGTDLAGHYAKRFNMIGDYSWSQIPTFSTTIGYEIGYCYFTRFLHVFSSDVQFFIFVTSFLMCAAFGYFIYKESTDVILSTELMLFTCFYYRFMTMMRQGLAISIILVAYTLMNNSERRLKDYIKFALLILLASTFHSSAILCTLMILFDRLRFTKKQIIIGVGVMVVFYLFYMNFYTAALNFFGTGNNYERYLTSASEGVGHINFQTIYNFILAFVPFLLGYYVLVWEKKTEKHLFKGDESMYCLAKNESFLLYMVLIASTFNLLIFRMNILNRFSLYFTPFVLILCPYAISSMKLKSNKPIVRACIYFMFGFYFVWLTITKAAEFYGVVPYRFI</sequence>
<evidence type="ECO:0000313" key="3">
    <source>
        <dbReference type="Proteomes" id="UP001482186"/>
    </source>
</evidence>
<keyword evidence="1" id="KW-1133">Transmembrane helix</keyword>